<protein>
    <submittedName>
        <fullName evidence="2">Uncharacterized protein</fullName>
    </submittedName>
</protein>
<name>A0A0B6YI66_9EUPU</name>
<sequence>QRDNNFRRLLGSVNAFYYKYVSAASWQQWCHNIWQQVDGWRTGRTVSIQDEDEEVGESPAIEVLQHKNPQGYFASSTDVRSPRSSEVT</sequence>
<gene>
    <name evidence="2" type="primary">ORF26192</name>
</gene>
<feature type="non-terminal residue" evidence="2">
    <location>
        <position position="1"/>
    </location>
</feature>
<evidence type="ECO:0000256" key="1">
    <source>
        <dbReference type="SAM" id="MobiDB-lite"/>
    </source>
</evidence>
<feature type="region of interest" description="Disordered" evidence="1">
    <location>
        <begin position="69"/>
        <end position="88"/>
    </location>
</feature>
<feature type="compositionally biased region" description="Polar residues" evidence="1">
    <location>
        <begin position="73"/>
        <end position="88"/>
    </location>
</feature>
<dbReference type="EMBL" id="HACG01008984">
    <property type="protein sequence ID" value="CEK55849.1"/>
    <property type="molecule type" value="Transcribed_RNA"/>
</dbReference>
<organism evidence="2">
    <name type="scientific">Arion vulgaris</name>
    <dbReference type="NCBI Taxonomy" id="1028688"/>
    <lineage>
        <taxon>Eukaryota</taxon>
        <taxon>Metazoa</taxon>
        <taxon>Spiralia</taxon>
        <taxon>Lophotrochozoa</taxon>
        <taxon>Mollusca</taxon>
        <taxon>Gastropoda</taxon>
        <taxon>Heterobranchia</taxon>
        <taxon>Euthyneura</taxon>
        <taxon>Panpulmonata</taxon>
        <taxon>Eupulmonata</taxon>
        <taxon>Stylommatophora</taxon>
        <taxon>Helicina</taxon>
        <taxon>Arionoidea</taxon>
        <taxon>Arionidae</taxon>
        <taxon>Arion</taxon>
    </lineage>
</organism>
<reference evidence="2" key="1">
    <citation type="submission" date="2014-12" db="EMBL/GenBank/DDBJ databases">
        <title>Insight into the proteome of Arion vulgaris.</title>
        <authorList>
            <person name="Aradska J."/>
            <person name="Bulat T."/>
            <person name="Smidak R."/>
            <person name="Sarate P."/>
            <person name="Gangsoo J."/>
            <person name="Sialana F."/>
            <person name="Bilban M."/>
            <person name="Lubec G."/>
        </authorList>
    </citation>
    <scope>NUCLEOTIDE SEQUENCE</scope>
    <source>
        <tissue evidence="2">Skin</tissue>
    </source>
</reference>
<feature type="non-terminal residue" evidence="2">
    <location>
        <position position="88"/>
    </location>
</feature>
<evidence type="ECO:0000313" key="2">
    <source>
        <dbReference type="EMBL" id="CEK55849.1"/>
    </source>
</evidence>
<accession>A0A0B6YI66</accession>
<proteinExistence type="predicted"/>
<dbReference type="AlphaFoldDB" id="A0A0B6YI66"/>